<accession>A0A7R9EGA4</accession>
<organism evidence="1">
    <name type="scientific">Timema monikensis</name>
    <dbReference type="NCBI Taxonomy" id="170555"/>
    <lineage>
        <taxon>Eukaryota</taxon>
        <taxon>Metazoa</taxon>
        <taxon>Ecdysozoa</taxon>
        <taxon>Arthropoda</taxon>
        <taxon>Hexapoda</taxon>
        <taxon>Insecta</taxon>
        <taxon>Pterygota</taxon>
        <taxon>Neoptera</taxon>
        <taxon>Polyneoptera</taxon>
        <taxon>Phasmatodea</taxon>
        <taxon>Timematodea</taxon>
        <taxon>Timematoidea</taxon>
        <taxon>Timematidae</taxon>
        <taxon>Timema</taxon>
    </lineage>
</organism>
<dbReference type="EMBL" id="OB796086">
    <property type="protein sequence ID" value="CAD7433030.1"/>
    <property type="molecule type" value="Genomic_DNA"/>
</dbReference>
<name>A0A7R9EGA4_9NEOP</name>
<reference evidence="1" key="1">
    <citation type="submission" date="2020-11" db="EMBL/GenBank/DDBJ databases">
        <authorList>
            <person name="Tran Van P."/>
        </authorList>
    </citation>
    <scope>NUCLEOTIDE SEQUENCE</scope>
</reference>
<proteinExistence type="predicted"/>
<protein>
    <submittedName>
        <fullName evidence="1">Uncharacterized protein</fullName>
    </submittedName>
</protein>
<dbReference type="AlphaFoldDB" id="A0A7R9EGA4"/>
<gene>
    <name evidence="1" type="ORF">TMSB3V08_LOCUS9721</name>
</gene>
<sequence length="62" mass="6975">MFIKLYGPPIEECKPDSYVRSANDTQKNSQRWLLALARTDIESAEASPLDIVCVKRESAYVG</sequence>
<evidence type="ECO:0000313" key="1">
    <source>
        <dbReference type="EMBL" id="CAD7433030.1"/>
    </source>
</evidence>